<dbReference type="AlphaFoldDB" id="A0A1F7X8U0"/>
<reference evidence="1 2" key="1">
    <citation type="journal article" date="2016" name="Nat. Commun.">
        <title>Thousands of microbial genomes shed light on interconnected biogeochemical processes in an aquifer system.</title>
        <authorList>
            <person name="Anantharaman K."/>
            <person name="Brown C.T."/>
            <person name="Hug L.A."/>
            <person name="Sharon I."/>
            <person name="Castelle C.J."/>
            <person name="Probst A.J."/>
            <person name="Thomas B.C."/>
            <person name="Singh A."/>
            <person name="Wilkins M.J."/>
            <person name="Karaoz U."/>
            <person name="Brodie E.L."/>
            <person name="Williams K.H."/>
            <person name="Hubbard S.S."/>
            <person name="Banfield J.F."/>
        </authorList>
    </citation>
    <scope>NUCLEOTIDE SEQUENCE [LARGE SCALE GENOMIC DNA]</scope>
</reference>
<protein>
    <submittedName>
        <fullName evidence="1">Transcriptional regulator</fullName>
    </submittedName>
</protein>
<evidence type="ECO:0000313" key="1">
    <source>
        <dbReference type="EMBL" id="OGM10735.1"/>
    </source>
</evidence>
<comment type="caution">
    <text evidence="1">The sequence shown here is derived from an EMBL/GenBank/DDBJ whole genome shotgun (WGS) entry which is preliminary data.</text>
</comment>
<organism evidence="1 2">
    <name type="scientific">Candidatus Woesebacteria bacterium RBG_16_34_12</name>
    <dbReference type="NCBI Taxonomy" id="1802480"/>
    <lineage>
        <taxon>Bacteria</taxon>
        <taxon>Candidatus Woeseibacteriota</taxon>
    </lineage>
</organism>
<evidence type="ECO:0000313" key="2">
    <source>
        <dbReference type="Proteomes" id="UP000177053"/>
    </source>
</evidence>
<dbReference type="SUPFAM" id="SSF46689">
    <property type="entry name" value="Homeodomain-like"/>
    <property type="match status" value="1"/>
</dbReference>
<proteinExistence type="predicted"/>
<dbReference type="Proteomes" id="UP000177053">
    <property type="component" value="Unassembled WGS sequence"/>
</dbReference>
<gene>
    <name evidence="1" type="ORF">A2Z22_00765</name>
</gene>
<dbReference type="EMBL" id="MGFS01000030">
    <property type="protein sequence ID" value="OGM10735.1"/>
    <property type="molecule type" value="Genomic_DNA"/>
</dbReference>
<sequence>MARPENIAIERHITAEELLKRIKSLEKDVKVLQRLYFIKYRYEGVTVEDASERVEISKPVAYIWQDRWNKEGYEGLKPKFAGGKPSKLSDDQRDQLKEILNKRDDWTTEDIKKLILKEFKVEYSLKQIRIILRKFGMKLAKPFPHDYRRPDDAEEILKKTS</sequence>
<dbReference type="Pfam" id="PF13565">
    <property type="entry name" value="HTH_32"/>
    <property type="match status" value="1"/>
</dbReference>
<accession>A0A1F7X8U0</accession>
<dbReference type="InterPro" id="IPR009057">
    <property type="entry name" value="Homeodomain-like_sf"/>
</dbReference>
<name>A0A1F7X8U0_9BACT</name>